<evidence type="ECO:0000313" key="2">
    <source>
        <dbReference type="Proteomes" id="UP000825483"/>
    </source>
</evidence>
<dbReference type="RefSeq" id="WP_223926742.1">
    <property type="nucleotide sequence ID" value="NZ_BPTU01000002.1"/>
</dbReference>
<accession>A0A9R1CCF3</accession>
<evidence type="ECO:0000313" key="1">
    <source>
        <dbReference type="EMBL" id="GJG59975.1"/>
    </source>
</evidence>
<keyword evidence="2" id="KW-1185">Reference proteome</keyword>
<reference evidence="1" key="1">
    <citation type="journal article" date="2022" name="Int. J. Syst. Evol. Microbiol.">
        <title>Prevotella lacticifex sp. nov., isolated from the rumen of cows.</title>
        <authorList>
            <person name="Shinkai T."/>
            <person name="Ikeyama N."/>
            <person name="Kumagai M."/>
            <person name="Ohmori H."/>
            <person name="Sakamoto M."/>
            <person name="Ohkuma M."/>
            <person name="Mitsumori M."/>
        </authorList>
    </citation>
    <scope>NUCLEOTIDE SEQUENCE</scope>
    <source>
        <strain evidence="1">R5076</strain>
    </source>
</reference>
<organism evidence="1 2">
    <name type="scientific">Prevotella lacticifex</name>
    <dbReference type="NCBI Taxonomy" id="2854755"/>
    <lineage>
        <taxon>Bacteria</taxon>
        <taxon>Pseudomonadati</taxon>
        <taxon>Bacteroidota</taxon>
        <taxon>Bacteroidia</taxon>
        <taxon>Bacteroidales</taxon>
        <taxon>Prevotellaceae</taxon>
        <taxon>Prevotella</taxon>
    </lineage>
</organism>
<gene>
    <name evidence="1" type="ORF">PRLR5076_28260</name>
</gene>
<protein>
    <submittedName>
        <fullName evidence="1">Uncharacterized protein</fullName>
    </submittedName>
</protein>
<dbReference type="EMBL" id="BPUB01000002">
    <property type="protein sequence ID" value="GJG59975.1"/>
    <property type="molecule type" value="Genomic_DNA"/>
</dbReference>
<proteinExistence type="predicted"/>
<dbReference type="Proteomes" id="UP000825483">
    <property type="component" value="Unassembled WGS sequence"/>
</dbReference>
<name>A0A9R1CCF3_9BACT</name>
<comment type="caution">
    <text evidence="1">The sequence shown here is derived from an EMBL/GenBank/DDBJ whole genome shotgun (WGS) entry which is preliminary data.</text>
</comment>
<sequence length="214" mass="25508">MTHPLWNDEYWLLLLQLYLKKPVGMKPFYSRQLVDLSLETHVPPRYLYNQMFRLRHSDSPLLHLLWETYGKQPKKLADDVKKLKRMKGFGKSEKFYDGVEIKETFEKDFRPLPQNKQLKPVMLIMILDLYFRLTPITMSPETPEVRQLAKLMHITPQLVADVMDVFQFCDPYLNRDDMIINPLLLPCQEIWNRYGNDNPETLSALAAQLRDYFK</sequence>
<dbReference type="GeneID" id="72465983"/>
<dbReference type="AlphaFoldDB" id="A0A9R1CCF3"/>